<dbReference type="InterPro" id="IPR041700">
    <property type="entry name" value="OMP_b-brl_3"/>
</dbReference>
<reference evidence="7" key="1">
    <citation type="submission" date="2016-10" db="EMBL/GenBank/DDBJ databases">
        <authorList>
            <person name="Varghese N."/>
        </authorList>
    </citation>
    <scope>NUCLEOTIDE SEQUENCE [LARGE SCALE GENOMIC DNA]</scope>
    <source>
        <strain evidence="7">DSM 18820</strain>
    </source>
</reference>
<keyword evidence="2" id="KW-0472">Membrane</keyword>
<protein>
    <submittedName>
        <fullName evidence="6">CarboxypepD_reg-like domain-containing protein</fullName>
    </submittedName>
</protein>
<dbReference type="Gene3D" id="2.40.170.20">
    <property type="entry name" value="TonB-dependent receptor, beta-barrel domain"/>
    <property type="match status" value="1"/>
</dbReference>
<organism evidence="6 7">
    <name type="scientific">Pontibacter akesuensis</name>
    <dbReference type="NCBI Taxonomy" id="388950"/>
    <lineage>
        <taxon>Bacteria</taxon>
        <taxon>Pseudomonadati</taxon>
        <taxon>Bacteroidota</taxon>
        <taxon>Cytophagia</taxon>
        <taxon>Cytophagales</taxon>
        <taxon>Hymenobacteraceae</taxon>
        <taxon>Pontibacter</taxon>
    </lineage>
</organism>
<dbReference type="RefSeq" id="WP_068839581.1">
    <property type="nucleotide sequence ID" value="NZ_BMXC01000001.1"/>
</dbReference>
<evidence type="ECO:0000256" key="3">
    <source>
        <dbReference type="ARBA" id="ARBA00023237"/>
    </source>
</evidence>
<evidence type="ECO:0000259" key="5">
    <source>
        <dbReference type="Pfam" id="PF14905"/>
    </source>
</evidence>
<dbReference type="InterPro" id="IPR008969">
    <property type="entry name" value="CarboxyPept-like_regulatory"/>
</dbReference>
<dbReference type="GO" id="GO:0009279">
    <property type="term" value="C:cell outer membrane"/>
    <property type="evidence" value="ECO:0007669"/>
    <property type="project" value="UniProtKB-SubCell"/>
</dbReference>
<keyword evidence="3" id="KW-0998">Cell outer membrane</keyword>
<gene>
    <name evidence="6" type="ORF">SAMN04487941_0614</name>
</gene>
<dbReference type="Gene3D" id="2.60.40.10">
    <property type="entry name" value="Immunoglobulins"/>
    <property type="match status" value="1"/>
</dbReference>
<evidence type="ECO:0000256" key="2">
    <source>
        <dbReference type="ARBA" id="ARBA00023136"/>
    </source>
</evidence>
<evidence type="ECO:0000256" key="4">
    <source>
        <dbReference type="SAM" id="SignalP"/>
    </source>
</evidence>
<dbReference type="Pfam" id="PF14905">
    <property type="entry name" value="OMP_b-brl_3"/>
    <property type="match status" value="1"/>
</dbReference>
<dbReference type="OrthoDB" id="1682379at2"/>
<dbReference type="SUPFAM" id="SSF49464">
    <property type="entry name" value="Carboxypeptidase regulatory domain-like"/>
    <property type="match status" value="1"/>
</dbReference>
<dbReference type="Gene3D" id="2.170.130.10">
    <property type="entry name" value="TonB-dependent receptor, plug domain"/>
    <property type="match status" value="1"/>
</dbReference>
<dbReference type="Proteomes" id="UP000182491">
    <property type="component" value="Unassembled WGS sequence"/>
</dbReference>
<evidence type="ECO:0000256" key="1">
    <source>
        <dbReference type="ARBA" id="ARBA00004442"/>
    </source>
</evidence>
<feature type="domain" description="Outer membrane protein beta-barrel" evidence="5">
    <location>
        <begin position="429"/>
        <end position="897"/>
    </location>
</feature>
<sequence length="923" mass="104086">MKKLLLALVLLLTMVNAFAQNVSVTGVVQSAQDKLALPAASVVLLQTGSNPLAVVTDAEGRFRFERVTPGQYMLEVNYIGFTKISRPLQVQNQSVDLGVVALNEENTALKEVQVVGRAQLGEQKGDTSQFNAKAFKTAPDASAEELVTKMPGVVVQDGKIQAQGEDVQQVMIDGKRFTGNDVNTAMRNISADMVENVQIFDAQSDRAAFSGFDDGNRLKTINFTTKKIAREGYTGKVSAGYGTDERYLVGASVNYFNNNQRITLTGLTNNINLFDFSIGETPGGGMRGRRGWGGGSPNGIISTNSFAVNYNDTWGKKIEVSGNYNFTDREVVNNQYRFRDYVNSDTTYVENSVNNSAELSHRLNFRLQYNINENNRLLVTPRISIEQNEDITNRVANTFADAQPLTNSINTNLAQRDNINFSNNILFSHRFGDSGRILTADVNTSYGSTDGDTYQAENTDNLLDPSENVVRDQYINLNRNNLAWSGNLDYSQRLGEKSRLQLEYNIGNQLNDSDRRAYNRLSEDGDYSGEPIAFLSNKFESNYLSQSVGPSYQYRDDKTRLQLNARYQYATLESDSEYPRVYSFKRNFQNVLPSAEYEYKISKTSNLNINYRTNTNVPSVEDLQDVLDISNPLQPRIGNPQLDQDYQNRINLRFRNFNPENNHVFFVGVFGTVTQNYIANSVYTNSAPSSFTDGYELQPGARLSRPVNMDGYWNVRSFFNYGQPLHFLSSNFNVNGSIGYTRIPGMIDEQVNYANNTNFRAGLNLSSNISEKVDFNMSTNSSYNIIENTLRTNQNNNYFSQNTNLRLNWIIWKGIVYRTELNHQYNPGLSSGVDESYALWNMSLGKKIFKNQQGEISLSVNDLLNQNVSVQRNVFSDYVEDVQSSVLQRFFMLTFSYNIRKFVGGEAPSMEEPQRGNWGGRRN</sequence>
<dbReference type="InterPro" id="IPR036942">
    <property type="entry name" value="Beta-barrel_TonB_sf"/>
</dbReference>
<keyword evidence="4" id="KW-0732">Signal</keyword>
<dbReference type="SUPFAM" id="SSF56935">
    <property type="entry name" value="Porins"/>
    <property type="match status" value="1"/>
</dbReference>
<comment type="subcellular location">
    <subcellularLocation>
        <location evidence="1">Cell outer membrane</location>
    </subcellularLocation>
</comment>
<dbReference type="Pfam" id="PF13715">
    <property type="entry name" value="CarbopepD_reg_2"/>
    <property type="match status" value="1"/>
</dbReference>
<keyword evidence="7" id="KW-1185">Reference proteome</keyword>
<evidence type="ECO:0000313" key="6">
    <source>
        <dbReference type="EMBL" id="SFU41900.1"/>
    </source>
</evidence>
<name>A0A1I7G0D2_9BACT</name>
<dbReference type="STRING" id="388950.GCA_001611675_03749"/>
<feature type="signal peptide" evidence="4">
    <location>
        <begin position="1"/>
        <end position="19"/>
    </location>
</feature>
<dbReference type="InterPro" id="IPR013783">
    <property type="entry name" value="Ig-like_fold"/>
</dbReference>
<dbReference type="InterPro" id="IPR037066">
    <property type="entry name" value="Plug_dom_sf"/>
</dbReference>
<evidence type="ECO:0000313" key="7">
    <source>
        <dbReference type="Proteomes" id="UP000182491"/>
    </source>
</evidence>
<dbReference type="EMBL" id="FPCA01000001">
    <property type="protein sequence ID" value="SFU41900.1"/>
    <property type="molecule type" value="Genomic_DNA"/>
</dbReference>
<feature type="chain" id="PRO_5010173247" evidence="4">
    <location>
        <begin position="20"/>
        <end position="923"/>
    </location>
</feature>
<dbReference type="AlphaFoldDB" id="A0A1I7G0D2"/>
<accession>A0A1I7G0D2</accession>
<proteinExistence type="predicted"/>